<evidence type="ECO:0000256" key="16">
    <source>
        <dbReference type="ARBA" id="ARBA00046528"/>
    </source>
</evidence>
<comment type="subunit">
    <text evidence="16">Complex I is composed of 45 different subunits. Interacts with BCAP31.</text>
</comment>
<feature type="compositionally biased region" description="Polar residues" evidence="17">
    <location>
        <begin position="34"/>
        <end position="52"/>
    </location>
</feature>
<feature type="region of interest" description="Disordered" evidence="17">
    <location>
        <begin position="1"/>
        <end position="73"/>
    </location>
</feature>
<evidence type="ECO:0000256" key="14">
    <source>
        <dbReference type="ARBA" id="ARBA00030753"/>
    </source>
</evidence>
<dbReference type="AlphaFoldDB" id="A0AAY5L087"/>
<dbReference type="GO" id="GO:0005743">
    <property type="term" value="C:mitochondrial inner membrane"/>
    <property type="evidence" value="ECO:0007669"/>
    <property type="project" value="UniProtKB-SubCell"/>
</dbReference>
<reference evidence="19" key="3">
    <citation type="submission" date="2025-09" db="UniProtKB">
        <authorList>
            <consortium name="Ensembl"/>
        </authorList>
    </citation>
    <scope>IDENTIFICATION</scope>
</reference>
<reference evidence="19" key="2">
    <citation type="submission" date="2025-08" db="UniProtKB">
        <authorList>
            <consortium name="Ensembl"/>
        </authorList>
    </citation>
    <scope>IDENTIFICATION</scope>
</reference>
<evidence type="ECO:0000256" key="4">
    <source>
        <dbReference type="ARBA" id="ARBA00018632"/>
    </source>
</evidence>
<sequence>VAIVNQLTTEEQEVKKRNNSGSGSTRKLCGTRLISHSPNSGAAGSATVSDLQPSHAKESHGHSEVSAFEKNPDFHGFSQDPIVDEWNMRMAFFFGISVAIVVGGTFIHYLPDHGMRQWARREAERLITQREAAGLPLMEENYYDPSKIVLPEAEEKNTL</sequence>
<comment type="similarity">
    <text evidence="3">Belongs to the complex I NDUFB11 subunit family.</text>
</comment>
<proteinExistence type="inferred from homology"/>
<dbReference type="GeneTree" id="ENSGT00390000003022"/>
<evidence type="ECO:0000256" key="8">
    <source>
        <dbReference type="ARBA" id="ARBA00022792"/>
    </source>
</evidence>
<dbReference type="Pfam" id="PF10183">
    <property type="entry name" value="ESSS"/>
    <property type="match status" value="1"/>
</dbReference>
<keyword evidence="5" id="KW-0813">Transport</keyword>
<evidence type="ECO:0000256" key="18">
    <source>
        <dbReference type="SAM" id="Phobius"/>
    </source>
</evidence>
<keyword evidence="20" id="KW-1185">Reference proteome</keyword>
<evidence type="ECO:0000256" key="3">
    <source>
        <dbReference type="ARBA" id="ARBA00008915"/>
    </source>
</evidence>
<comment type="function">
    <text evidence="1">Accessory subunit of the mitochondrial membrane respiratory chain NADH dehydrogenase (Complex I), that is believed not to be involved in catalysis. Complex I functions in the transfer of electrons from NADH to the respiratory chain. The immediate electron acceptor for the enzyme is believed to be ubiquinone.</text>
</comment>
<feature type="transmembrane region" description="Helical" evidence="18">
    <location>
        <begin position="90"/>
        <end position="111"/>
    </location>
</feature>
<evidence type="ECO:0000256" key="6">
    <source>
        <dbReference type="ARBA" id="ARBA00022660"/>
    </source>
</evidence>
<comment type="subcellular location">
    <subcellularLocation>
        <location evidence="2">Mitochondrion inner membrane</location>
        <topology evidence="2">Single-pass membrane protein</topology>
    </subcellularLocation>
</comment>
<keyword evidence="7 18" id="KW-0812">Transmembrane</keyword>
<keyword evidence="6" id="KW-0679">Respiratory chain</keyword>
<keyword evidence="10" id="KW-0249">Electron transport</keyword>
<evidence type="ECO:0000256" key="10">
    <source>
        <dbReference type="ARBA" id="ARBA00022982"/>
    </source>
</evidence>
<dbReference type="Proteomes" id="UP000265140">
    <property type="component" value="Chromosome 12"/>
</dbReference>
<accession>A0AAY5L087</accession>
<evidence type="ECO:0000256" key="2">
    <source>
        <dbReference type="ARBA" id="ARBA00004434"/>
    </source>
</evidence>
<keyword evidence="12" id="KW-0496">Mitochondrion</keyword>
<evidence type="ECO:0000313" key="19">
    <source>
        <dbReference type="Ensembl" id="ENSELUP00000092112.1"/>
    </source>
</evidence>
<name>A0AAY5L087_ESOLU</name>
<evidence type="ECO:0000256" key="9">
    <source>
        <dbReference type="ARBA" id="ARBA00022946"/>
    </source>
</evidence>
<evidence type="ECO:0000256" key="5">
    <source>
        <dbReference type="ARBA" id="ARBA00022448"/>
    </source>
</evidence>
<keyword evidence="8" id="KW-0999">Mitochondrion inner membrane</keyword>
<dbReference type="PANTHER" id="PTHR13327">
    <property type="entry name" value="NADH-UBIQUINONE OXIDOREDUCTASE ESSS SUBUNIT, MITOCHONDRIAL PRECURSOR"/>
    <property type="match status" value="1"/>
</dbReference>
<keyword evidence="13 18" id="KW-0472">Membrane</keyword>
<organism evidence="19 20">
    <name type="scientific">Esox lucius</name>
    <name type="common">Northern pike</name>
    <dbReference type="NCBI Taxonomy" id="8010"/>
    <lineage>
        <taxon>Eukaryota</taxon>
        <taxon>Metazoa</taxon>
        <taxon>Chordata</taxon>
        <taxon>Craniata</taxon>
        <taxon>Vertebrata</taxon>
        <taxon>Euteleostomi</taxon>
        <taxon>Actinopterygii</taxon>
        <taxon>Neopterygii</taxon>
        <taxon>Teleostei</taxon>
        <taxon>Protacanthopterygii</taxon>
        <taxon>Esociformes</taxon>
        <taxon>Esocidae</taxon>
        <taxon>Esox</taxon>
    </lineage>
</organism>
<dbReference type="InterPro" id="IPR019329">
    <property type="entry name" value="NADH_UbQ_OxRdtase_ESSS_su"/>
</dbReference>
<keyword evidence="11 18" id="KW-1133">Transmembrane helix</keyword>
<evidence type="ECO:0000313" key="20">
    <source>
        <dbReference type="Proteomes" id="UP000265140"/>
    </source>
</evidence>
<evidence type="ECO:0000256" key="15">
    <source>
        <dbReference type="ARBA" id="ARBA00031387"/>
    </source>
</evidence>
<evidence type="ECO:0000256" key="13">
    <source>
        <dbReference type="ARBA" id="ARBA00023136"/>
    </source>
</evidence>
<evidence type="ECO:0000256" key="17">
    <source>
        <dbReference type="SAM" id="MobiDB-lite"/>
    </source>
</evidence>
<evidence type="ECO:0000256" key="12">
    <source>
        <dbReference type="ARBA" id="ARBA00023128"/>
    </source>
</evidence>
<evidence type="ECO:0000256" key="7">
    <source>
        <dbReference type="ARBA" id="ARBA00022692"/>
    </source>
</evidence>
<reference evidence="19 20" key="1">
    <citation type="submission" date="2020-02" db="EMBL/GenBank/DDBJ databases">
        <title>Esox lucius (northern pike) genome, fEsoLuc1, primary haplotype.</title>
        <authorList>
            <person name="Myers G."/>
            <person name="Karagic N."/>
            <person name="Meyer A."/>
            <person name="Pippel M."/>
            <person name="Reichard M."/>
            <person name="Winkler S."/>
            <person name="Tracey A."/>
            <person name="Sims Y."/>
            <person name="Howe K."/>
            <person name="Rhie A."/>
            <person name="Formenti G."/>
            <person name="Durbin R."/>
            <person name="Fedrigo O."/>
            <person name="Jarvis E.D."/>
        </authorList>
    </citation>
    <scope>NUCLEOTIDE SEQUENCE [LARGE SCALE GENOMIC DNA]</scope>
</reference>
<dbReference type="Ensembl" id="ENSELUT00000106348.1">
    <property type="protein sequence ID" value="ENSELUP00000092112.1"/>
    <property type="gene ID" value="ENSELUG00000028470.2"/>
</dbReference>
<protein>
    <recommendedName>
        <fullName evidence="4">NADH dehydrogenase [ubiquinone] 1 beta subcomplex subunit 11, mitochondrial</fullName>
    </recommendedName>
    <alternativeName>
        <fullName evidence="15">Complex I-ESSS</fullName>
    </alternativeName>
    <alternativeName>
        <fullName evidence="14">NADH-ubiquinone oxidoreductase ESSS subunit</fullName>
    </alternativeName>
</protein>
<evidence type="ECO:0000256" key="11">
    <source>
        <dbReference type="ARBA" id="ARBA00022989"/>
    </source>
</evidence>
<dbReference type="PANTHER" id="PTHR13327:SF0">
    <property type="entry name" value="NADH DEHYDROGENASE [UBIQUINONE] 1 BETA SUBCOMPLEX SUBUNIT 11, MITOCHONDRIAL"/>
    <property type="match status" value="1"/>
</dbReference>
<keyword evidence="9" id="KW-0809">Transit peptide</keyword>
<evidence type="ECO:0000256" key="1">
    <source>
        <dbReference type="ARBA" id="ARBA00003195"/>
    </source>
</evidence>